<evidence type="ECO:0000313" key="2">
    <source>
        <dbReference type="EMBL" id="XCH23008.1"/>
    </source>
</evidence>
<feature type="transmembrane region" description="Helical" evidence="1">
    <location>
        <begin position="77"/>
        <end position="95"/>
    </location>
</feature>
<keyword evidence="1" id="KW-1133">Transmembrane helix</keyword>
<organism evidence="2">
    <name type="scientific">Dyadobacter sp. 676</name>
    <dbReference type="NCBI Taxonomy" id="3088362"/>
    <lineage>
        <taxon>Bacteria</taxon>
        <taxon>Pseudomonadati</taxon>
        <taxon>Bacteroidota</taxon>
        <taxon>Cytophagia</taxon>
        <taxon>Cytophagales</taxon>
        <taxon>Spirosomataceae</taxon>
        <taxon>Dyadobacter</taxon>
    </lineage>
</organism>
<sequence>MKAKKSSKITLSVIMAVQGCYYLVTGFWPIIHLRSFMWATGDKTDIWLVKMVGLLSGAIGATLLLSKKSGKRTGTALGIFSALAFAVIDIYYAASEVISPVYLYDAALQLIFVAFYLLRQNAR</sequence>
<dbReference type="AlphaFoldDB" id="A0AAU8FEP3"/>
<name>A0AAU8FEP3_9BACT</name>
<feature type="transmembrane region" description="Helical" evidence="1">
    <location>
        <begin position="46"/>
        <end position="65"/>
    </location>
</feature>
<reference evidence="2" key="1">
    <citation type="submission" date="2024-06" db="EMBL/GenBank/DDBJ databases">
        <title>Sequencing and assembly of the genome of Dyadobacter sp. strain 676, a symbiont of Cyamopsis tetragonoloba.</title>
        <authorList>
            <person name="Guro P."/>
            <person name="Sazanova A."/>
            <person name="Kuznetsova I."/>
            <person name="Belimov A."/>
            <person name="Safronova V."/>
        </authorList>
    </citation>
    <scope>NUCLEOTIDE SEQUENCE</scope>
    <source>
        <strain evidence="2">676</strain>
    </source>
</reference>
<keyword evidence="1" id="KW-0812">Transmembrane</keyword>
<dbReference type="RefSeq" id="WP_353718334.1">
    <property type="nucleotide sequence ID" value="NZ_CP159289.1"/>
</dbReference>
<proteinExistence type="predicted"/>
<gene>
    <name evidence="2" type="ORF">ABV298_22115</name>
</gene>
<evidence type="ECO:0000256" key="1">
    <source>
        <dbReference type="SAM" id="Phobius"/>
    </source>
</evidence>
<feature type="transmembrane region" description="Helical" evidence="1">
    <location>
        <begin position="12"/>
        <end position="31"/>
    </location>
</feature>
<evidence type="ECO:0008006" key="3">
    <source>
        <dbReference type="Google" id="ProtNLM"/>
    </source>
</evidence>
<keyword evidence="1" id="KW-0472">Membrane</keyword>
<feature type="transmembrane region" description="Helical" evidence="1">
    <location>
        <begin position="101"/>
        <end position="118"/>
    </location>
</feature>
<dbReference type="PROSITE" id="PS51257">
    <property type="entry name" value="PROKAR_LIPOPROTEIN"/>
    <property type="match status" value="1"/>
</dbReference>
<accession>A0AAU8FEP3</accession>
<protein>
    <recommendedName>
        <fullName evidence="3">DUF4345 domain-containing protein</fullName>
    </recommendedName>
</protein>
<dbReference type="EMBL" id="CP159289">
    <property type="protein sequence ID" value="XCH23008.1"/>
    <property type="molecule type" value="Genomic_DNA"/>
</dbReference>